<comment type="caution">
    <text evidence="1">The sequence shown here is derived from an EMBL/GenBank/DDBJ whole genome shotgun (WGS) entry which is preliminary data.</text>
</comment>
<dbReference type="SUPFAM" id="SSF48403">
    <property type="entry name" value="Ankyrin repeat"/>
    <property type="match status" value="1"/>
</dbReference>
<dbReference type="InterPro" id="IPR036770">
    <property type="entry name" value="Ankyrin_rpt-contain_sf"/>
</dbReference>
<dbReference type="AlphaFoldDB" id="A0A317SDR4"/>
<proteinExistence type="predicted"/>
<dbReference type="InterPro" id="IPR002110">
    <property type="entry name" value="Ankyrin_rpt"/>
</dbReference>
<evidence type="ECO:0008006" key="3">
    <source>
        <dbReference type="Google" id="ProtNLM"/>
    </source>
</evidence>
<evidence type="ECO:0000313" key="1">
    <source>
        <dbReference type="EMBL" id="PWW71760.1"/>
    </source>
</evidence>
<dbReference type="STRING" id="42249.A0A317SDR4"/>
<feature type="non-terminal residue" evidence="1">
    <location>
        <position position="159"/>
    </location>
</feature>
<dbReference type="Proteomes" id="UP000246991">
    <property type="component" value="Unassembled WGS sequence"/>
</dbReference>
<keyword evidence="2" id="KW-1185">Reference proteome</keyword>
<dbReference type="OrthoDB" id="10057496at2759"/>
<reference evidence="1 2" key="1">
    <citation type="submission" date="2018-03" db="EMBL/GenBank/DDBJ databases">
        <title>Genomes of Pezizomycetes fungi and the evolution of truffles.</title>
        <authorList>
            <person name="Murat C."/>
            <person name="Payen T."/>
            <person name="Noel B."/>
            <person name="Kuo A."/>
            <person name="Martin F.M."/>
        </authorList>
    </citation>
    <scope>NUCLEOTIDE SEQUENCE [LARGE SCALE GENOMIC DNA]</scope>
    <source>
        <strain evidence="1">091103-1</strain>
    </source>
</reference>
<name>A0A317SDR4_9PEZI</name>
<sequence length="159" mass="17400">MPHYLQQSTRKSDLPIPLDYRVIDVLLDHCRAGEITELQGLLFVLVNESPPSVMPLDLLTASKGKESLNNTLHMAAANGHYEVARYLLTLLPKPTDTNPNPIRPHPFLLIDRGGADPTVANDAGHNVLFEAQSAGKEDVAKFLLETCPELAAPVGRTEE</sequence>
<dbReference type="Pfam" id="PF00023">
    <property type="entry name" value="Ank"/>
    <property type="match status" value="1"/>
</dbReference>
<protein>
    <recommendedName>
        <fullName evidence="3">Ankyrin</fullName>
    </recommendedName>
</protein>
<accession>A0A317SDR4</accession>
<gene>
    <name evidence="1" type="ORF">C7212DRAFT_22701</name>
</gene>
<evidence type="ECO:0000313" key="2">
    <source>
        <dbReference type="Proteomes" id="UP000246991"/>
    </source>
</evidence>
<dbReference type="EMBL" id="PYWC01000141">
    <property type="protein sequence ID" value="PWW71760.1"/>
    <property type="molecule type" value="Genomic_DNA"/>
</dbReference>
<dbReference type="SMART" id="SM00248">
    <property type="entry name" value="ANK"/>
    <property type="match status" value="2"/>
</dbReference>
<organism evidence="1 2">
    <name type="scientific">Tuber magnatum</name>
    <name type="common">white Piedmont truffle</name>
    <dbReference type="NCBI Taxonomy" id="42249"/>
    <lineage>
        <taxon>Eukaryota</taxon>
        <taxon>Fungi</taxon>
        <taxon>Dikarya</taxon>
        <taxon>Ascomycota</taxon>
        <taxon>Pezizomycotina</taxon>
        <taxon>Pezizomycetes</taxon>
        <taxon>Pezizales</taxon>
        <taxon>Tuberaceae</taxon>
        <taxon>Tuber</taxon>
    </lineage>
</organism>
<dbReference type="Gene3D" id="1.25.40.20">
    <property type="entry name" value="Ankyrin repeat-containing domain"/>
    <property type="match status" value="2"/>
</dbReference>